<name>A0A229VY04_9BIFI</name>
<dbReference type="Proteomes" id="UP000215433">
    <property type="component" value="Unassembled WGS sequence"/>
</dbReference>
<dbReference type="InterPro" id="IPR011010">
    <property type="entry name" value="DNA_brk_join_enz"/>
</dbReference>
<dbReference type="EMBL" id="NEWD01000016">
    <property type="protein sequence ID" value="OXN00508.1"/>
    <property type="molecule type" value="Genomic_DNA"/>
</dbReference>
<dbReference type="AlphaFoldDB" id="A0A229VY04"/>
<evidence type="ECO:0000256" key="5">
    <source>
        <dbReference type="SAM" id="Coils"/>
    </source>
</evidence>
<evidence type="ECO:0000256" key="6">
    <source>
        <dbReference type="SAM" id="MobiDB-lite"/>
    </source>
</evidence>
<dbReference type="SUPFAM" id="SSF56349">
    <property type="entry name" value="DNA breaking-rejoining enzymes"/>
    <property type="match status" value="1"/>
</dbReference>
<dbReference type="GO" id="GO:0003677">
    <property type="term" value="F:DNA binding"/>
    <property type="evidence" value="ECO:0007669"/>
    <property type="project" value="UniProtKB-KW"/>
</dbReference>
<dbReference type="OrthoDB" id="1822491at2"/>
<evidence type="ECO:0000256" key="2">
    <source>
        <dbReference type="ARBA" id="ARBA00022908"/>
    </source>
</evidence>
<keyword evidence="4" id="KW-0233">DNA recombination</keyword>
<evidence type="ECO:0000256" key="1">
    <source>
        <dbReference type="ARBA" id="ARBA00008857"/>
    </source>
</evidence>
<gene>
    <name evidence="8" type="ORF">Tam10B_1378</name>
</gene>
<accession>A0A229VY04</accession>
<proteinExistence type="inferred from homology"/>
<keyword evidence="9" id="KW-1185">Reference proteome</keyword>
<dbReference type="InterPro" id="IPR013762">
    <property type="entry name" value="Integrase-like_cat_sf"/>
</dbReference>
<keyword evidence="2" id="KW-0229">DNA integration</keyword>
<dbReference type="RefSeq" id="WP_143248588.1">
    <property type="nucleotide sequence ID" value="NZ_NEWD01000016.1"/>
</dbReference>
<comment type="similarity">
    <text evidence="1">Belongs to the 'phage' integrase family.</text>
</comment>
<sequence length="435" mass="49941">MPRKKKPSSRRSFGRIEYRPNSDSPTRVVAAYPTPADAFAQWPGLPKRISRSFPIEQESEALAWLDGEKRRMDAGVWEPPTVREKKAETVGLTFDEYFPTWLEKRRYRGNPLRPGTKYRLRRDYENHIKPAFGGTPMDRVTQAMADKFRDQLRADQPAMRRNVMKLLAEILRSAALPGEDGSEPIIPRYPLTRSEATPKRKREIIPATPAQVRRIMDNMPDAYRLAIELGCAVELRIGEVCALQRRDIILGTRRLHVHRTRTTMDPDSLTGSPKTVGSERWEPIPETILPHLQEHLATLPEGDEAWLFPAARNPSEPLHPNTLRGWYDTARKAAHRPDLRFHDLRHTGLTWLALEGATLRELMDAGGHTSADVALLYQHSMDDRRRDLANRVGERLYEDTTPDGLRARIREINDRIRELEEERDGLRAQLEAISS</sequence>
<keyword evidence="5" id="KW-0175">Coiled coil</keyword>
<evidence type="ECO:0000259" key="7">
    <source>
        <dbReference type="PROSITE" id="PS51898"/>
    </source>
</evidence>
<dbReference type="PANTHER" id="PTHR30629:SF2">
    <property type="entry name" value="PROPHAGE INTEGRASE INTS-RELATED"/>
    <property type="match status" value="1"/>
</dbReference>
<dbReference type="PANTHER" id="PTHR30629">
    <property type="entry name" value="PROPHAGE INTEGRASE"/>
    <property type="match status" value="1"/>
</dbReference>
<keyword evidence="3" id="KW-0238">DNA-binding</keyword>
<evidence type="ECO:0000313" key="9">
    <source>
        <dbReference type="Proteomes" id="UP000215433"/>
    </source>
</evidence>
<dbReference type="CDD" id="cd00397">
    <property type="entry name" value="DNA_BRE_C"/>
    <property type="match status" value="1"/>
</dbReference>
<evidence type="ECO:0000256" key="4">
    <source>
        <dbReference type="ARBA" id="ARBA00023172"/>
    </source>
</evidence>
<organism evidence="8 9">
    <name type="scientific">Bifidobacterium vansinderenii</name>
    <dbReference type="NCBI Taxonomy" id="1984871"/>
    <lineage>
        <taxon>Bacteria</taxon>
        <taxon>Bacillati</taxon>
        <taxon>Actinomycetota</taxon>
        <taxon>Actinomycetes</taxon>
        <taxon>Bifidobacteriales</taxon>
        <taxon>Bifidobacteriaceae</taxon>
        <taxon>Bifidobacterium</taxon>
    </lineage>
</organism>
<dbReference type="Pfam" id="PF14659">
    <property type="entry name" value="Phage_int_SAM_3"/>
    <property type="match status" value="1"/>
</dbReference>
<comment type="caution">
    <text evidence="8">The sequence shown here is derived from an EMBL/GenBank/DDBJ whole genome shotgun (WGS) entry which is preliminary data.</text>
</comment>
<dbReference type="Gene3D" id="1.10.150.130">
    <property type="match status" value="1"/>
</dbReference>
<dbReference type="InterPro" id="IPR050808">
    <property type="entry name" value="Phage_Integrase"/>
</dbReference>
<dbReference type="GO" id="GO:0015074">
    <property type="term" value="P:DNA integration"/>
    <property type="evidence" value="ECO:0007669"/>
    <property type="project" value="UniProtKB-KW"/>
</dbReference>
<dbReference type="PROSITE" id="PS51898">
    <property type="entry name" value="TYR_RECOMBINASE"/>
    <property type="match status" value="1"/>
</dbReference>
<protein>
    <submittedName>
        <fullName evidence="8">Site-specific recombinase, phage integrase family</fullName>
    </submittedName>
</protein>
<reference evidence="8 9" key="1">
    <citation type="submission" date="2017-05" db="EMBL/GenBank/DDBJ databases">
        <title>Bifidobacterium vansinderenii sp. nov.</title>
        <authorList>
            <person name="Lugli G.A."/>
            <person name="Duranti S."/>
            <person name="Mangifesta M."/>
        </authorList>
    </citation>
    <scope>NUCLEOTIDE SEQUENCE [LARGE SCALE GENOMIC DNA]</scope>
    <source>
        <strain evidence="8 9">Tam10B</strain>
    </source>
</reference>
<dbReference type="GO" id="GO:0006310">
    <property type="term" value="P:DNA recombination"/>
    <property type="evidence" value="ECO:0007669"/>
    <property type="project" value="UniProtKB-KW"/>
</dbReference>
<evidence type="ECO:0000313" key="8">
    <source>
        <dbReference type="EMBL" id="OXN00508.1"/>
    </source>
</evidence>
<feature type="compositionally biased region" description="Basic residues" evidence="6">
    <location>
        <begin position="1"/>
        <end position="13"/>
    </location>
</feature>
<dbReference type="InterPro" id="IPR010998">
    <property type="entry name" value="Integrase_recombinase_N"/>
</dbReference>
<dbReference type="Gene3D" id="1.10.443.10">
    <property type="entry name" value="Intergrase catalytic core"/>
    <property type="match status" value="1"/>
</dbReference>
<feature type="domain" description="Tyr recombinase" evidence="7">
    <location>
        <begin position="202"/>
        <end position="390"/>
    </location>
</feature>
<dbReference type="InterPro" id="IPR004107">
    <property type="entry name" value="Integrase_SAM-like_N"/>
</dbReference>
<feature type="region of interest" description="Disordered" evidence="6">
    <location>
        <begin position="1"/>
        <end position="27"/>
    </location>
</feature>
<dbReference type="Pfam" id="PF00589">
    <property type="entry name" value="Phage_integrase"/>
    <property type="match status" value="1"/>
</dbReference>
<feature type="coiled-coil region" evidence="5">
    <location>
        <begin position="402"/>
        <end position="429"/>
    </location>
</feature>
<dbReference type="InterPro" id="IPR002104">
    <property type="entry name" value="Integrase_catalytic"/>
</dbReference>
<evidence type="ECO:0000256" key="3">
    <source>
        <dbReference type="ARBA" id="ARBA00023125"/>
    </source>
</evidence>